<dbReference type="InterPro" id="IPR000048">
    <property type="entry name" value="IQ_motif_EF-hand-BS"/>
</dbReference>
<evidence type="ECO:0000313" key="3">
    <source>
        <dbReference type="Proteomes" id="UP000243579"/>
    </source>
</evidence>
<organism evidence="2 3">
    <name type="scientific">Achlya hypogyna</name>
    <name type="common">Oomycete</name>
    <name type="synonym">Protoachlya hypogyna</name>
    <dbReference type="NCBI Taxonomy" id="1202772"/>
    <lineage>
        <taxon>Eukaryota</taxon>
        <taxon>Sar</taxon>
        <taxon>Stramenopiles</taxon>
        <taxon>Oomycota</taxon>
        <taxon>Saprolegniomycetes</taxon>
        <taxon>Saprolegniales</taxon>
        <taxon>Achlyaceae</taxon>
        <taxon>Achlya</taxon>
    </lineage>
</organism>
<dbReference type="AlphaFoldDB" id="A0A1V9YGK0"/>
<feature type="coiled-coil region" evidence="1">
    <location>
        <begin position="325"/>
        <end position="352"/>
    </location>
</feature>
<evidence type="ECO:0000313" key="2">
    <source>
        <dbReference type="EMBL" id="OQR84829.1"/>
    </source>
</evidence>
<comment type="caution">
    <text evidence="2">The sequence shown here is derived from an EMBL/GenBank/DDBJ whole genome shotgun (WGS) entry which is preliminary data.</text>
</comment>
<dbReference type="SMART" id="SM00015">
    <property type="entry name" value="IQ"/>
    <property type="match status" value="2"/>
</dbReference>
<dbReference type="PROSITE" id="PS50096">
    <property type="entry name" value="IQ"/>
    <property type="match status" value="2"/>
</dbReference>
<evidence type="ECO:0000256" key="1">
    <source>
        <dbReference type="SAM" id="Coils"/>
    </source>
</evidence>
<dbReference type="EMBL" id="JNBR01001833">
    <property type="protein sequence ID" value="OQR84829.1"/>
    <property type="molecule type" value="Genomic_DNA"/>
</dbReference>
<name>A0A1V9YGK0_ACHHY</name>
<gene>
    <name evidence="2" type="ORF">ACHHYP_12795</name>
</gene>
<dbReference type="OrthoDB" id="73247at2759"/>
<accession>A0A1V9YGK0</accession>
<reference evidence="2 3" key="1">
    <citation type="journal article" date="2014" name="Genome Biol. Evol.">
        <title>The secreted proteins of Achlya hypogyna and Thraustotheca clavata identify the ancestral oomycete secretome and reveal gene acquisitions by horizontal gene transfer.</title>
        <authorList>
            <person name="Misner I."/>
            <person name="Blouin N."/>
            <person name="Leonard G."/>
            <person name="Richards T.A."/>
            <person name="Lane C.E."/>
        </authorList>
    </citation>
    <scope>NUCLEOTIDE SEQUENCE [LARGE SCALE GENOMIC DNA]</scope>
    <source>
        <strain evidence="2 3">ATCC 48635</strain>
    </source>
</reference>
<feature type="coiled-coil region" evidence="1">
    <location>
        <begin position="37"/>
        <end position="64"/>
    </location>
</feature>
<keyword evidence="3" id="KW-1185">Reference proteome</keyword>
<dbReference type="Gene3D" id="1.20.5.190">
    <property type="match status" value="1"/>
</dbReference>
<keyword evidence="1" id="KW-0175">Coiled coil</keyword>
<protein>
    <submittedName>
        <fullName evidence="2">Uncharacterized protein</fullName>
    </submittedName>
</protein>
<sequence length="522" mass="59978">MYYFAPVQMPPDPVPSATSSALWGFPVYFSPETDQENDERQRRVARLKATLEQERARKTAQEHRAAEKQHAAQRLDHTKYLHYAYRYGSLPALLYCVSAFPGRVYELYVHRTAATLQAWAKARMVVLKTHARHHVAMMFVAAVLDAAVDKRARTVTQGDRANLLLRRIVLRAQVASFAAWKTWAAQTRAVKMRCRRAMSNTIADRFATWKQCVQTRALIRAGKLCQASVKVFRRCLFNRFQQWRRFAIRSMDIRRRFTAACGRRQRECLDRWSAFSTFARRTRRPLVRLQAWFRGCTCRRHFLLQKRAATVVECCWRGCLGRRHVRRLRESMRSLEIKLRFERRKLMTLKHEAFNAELHRAITAERDRHHLEMVALQAEHGRVQADVKKALAKILGNEYRAQLRDKTAAIKRLQGLDAKRAAAKATEEIIAEAVAVAVDSARSAFRATHPPPAACSTCLVGLPTASCPHDCADLEDARYVRYAEYAREQVLLQTVALAQLDKAPISYATLYKFQATGDPHAS</sequence>
<proteinExistence type="predicted"/>
<dbReference type="Proteomes" id="UP000243579">
    <property type="component" value="Unassembled WGS sequence"/>
</dbReference>